<dbReference type="GO" id="GO:0000785">
    <property type="term" value="C:chromatin"/>
    <property type="evidence" value="ECO:0007669"/>
    <property type="project" value="TreeGrafter"/>
</dbReference>
<evidence type="ECO:0000313" key="9">
    <source>
        <dbReference type="Proteomes" id="UP000217790"/>
    </source>
</evidence>
<gene>
    <name evidence="8" type="ORF">ARMGADRAFT_1079523</name>
</gene>
<evidence type="ECO:0000259" key="7">
    <source>
        <dbReference type="PROSITE" id="PS50157"/>
    </source>
</evidence>
<dbReference type="PROSITE" id="PS50157">
    <property type="entry name" value="ZINC_FINGER_C2H2_2"/>
    <property type="match status" value="2"/>
</dbReference>
<evidence type="ECO:0000256" key="5">
    <source>
        <dbReference type="PROSITE-ProRule" id="PRU00042"/>
    </source>
</evidence>
<feature type="domain" description="C2H2-type" evidence="7">
    <location>
        <begin position="39"/>
        <end position="66"/>
    </location>
</feature>
<dbReference type="GO" id="GO:0000978">
    <property type="term" value="F:RNA polymerase II cis-regulatory region sequence-specific DNA binding"/>
    <property type="evidence" value="ECO:0007669"/>
    <property type="project" value="TreeGrafter"/>
</dbReference>
<dbReference type="STRING" id="47427.A0A2H3E0G3"/>
<feature type="domain" description="C2H2-type" evidence="7">
    <location>
        <begin position="67"/>
        <end position="96"/>
    </location>
</feature>
<dbReference type="Pfam" id="PF00096">
    <property type="entry name" value="zf-C2H2"/>
    <property type="match status" value="2"/>
</dbReference>
<dbReference type="InterPro" id="IPR013087">
    <property type="entry name" value="Znf_C2H2_type"/>
</dbReference>
<dbReference type="Gene3D" id="3.30.160.60">
    <property type="entry name" value="Classic Zinc Finger"/>
    <property type="match status" value="2"/>
</dbReference>
<keyword evidence="4" id="KW-0862">Zinc</keyword>
<dbReference type="GO" id="GO:0005667">
    <property type="term" value="C:transcription regulator complex"/>
    <property type="evidence" value="ECO:0007669"/>
    <property type="project" value="TreeGrafter"/>
</dbReference>
<dbReference type="GO" id="GO:0000981">
    <property type="term" value="F:DNA-binding transcription factor activity, RNA polymerase II-specific"/>
    <property type="evidence" value="ECO:0007669"/>
    <property type="project" value="UniProtKB-ARBA"/>
</dbReference>
<evidence type="ECO:0000313" key="8">
    <source>
        <dbReference type="EMBL" id="PBK94043.1"/>
    </source>
</evidence>
<feature type="region of interest" description="Disordered" evidence="6">
    <location>
        <begin position="109"/>
        <end position="248"/>
    </location>
</feature>
<reference evidence="9" key="1">
    <citation type="journal article" date="2017" name="Nat. Ecol. Evol.">
        <title>Genome expansion and lineage-specific genetic innovations in the forest pathogenic fungi Armillaria.</title>
        <authorList>
            <person name="Sipos G."/>
            <person name="Prasanna A.N."/>
            <person name="Walter M.C."/>
            <person name="O'Connor E."/>
            <person name="Balint B."/>
            <person name="Krizsan K."/>
            <person name="Kiss B."/>
            <person name="Hess J."/>
            <person name="Varga T."/>
            <person name="Slot J."/>
            <person name="Riley R."/>
            <person name="Boka B."/>
            <person name="Rigling D."/>
            <person name="Barry K."/>
            <person name="Lee J."/>
            <person name="Mihaltcheva S."/>
            <person name="LaButti K."/>
            <person name="Lipzen A."/>
            <person name="Waldron R."/>
            <person name="Moloney N.M."/>
            <person name="Sperisen C."/>
            <person name="Kredics L."/>
            <person name="Vagvoelgyi C."/>
            <person name="Patrignani A."/>
            <person name="Fitzpatrick D."/>
            <person name="Nagy I."/>
            <person name="Doyle S."/>
            <person name="Anderson J.B."/>
            <person name="Grigoriev I.V."/>
            <person name="Gueldener U."/>
            <person name="Muensterkoetter M."/>
            <person name="Nagy L.G."/>
        </authorList>
    </citation>
    <scope>NUCLEOTIDE SEQUENCE [LARGE SCALE GENOMIC DNA]</scope>
    <source>
        <strain evidence="9">Ar21-2</strain>
    </source>
</reference>
<protein>
    <recommendedName>
        <fullName evidence="7">C2H2-type domain-containing protein</fullName>
    </recommendedName>
</protein>
<dbReference type="PANTHER" id="PTHR14003">
    <property type="entry name" value="TRANSCRIPTIONAL REPRESSOR PROTEIN YY"/>
    <property type="match status" value="1"/>
</dbReference>
<dbReference type="OrthoDB" id="6365676at2759"/>
<dbReference type="Proteomes" id="UP000217790">
    <property type="component" value="Unassembled WGS sequence"/>
</dbReference>
<keyword evidence="2" id="KW-0677">Repeat</keyword>
<dbReference type="SUPFAM" id="SSF57667">
    <property type="entry name" value="beta-beta-alpha zinc fingers"/>
    <property type="match status" value="1"/>
</dbReference>
<dbReference type="SMART" id="SM00355">
    <property type="entry name" value="ZnF_C2H2"/>
    <property type="match status" value="2"/>
</dbReference>
<dbReference type="AlphaFoldDB" id="A0A2H3E0G3"/>
<dbReference type="PANTHER" id="PTHR14003:SF19">
    <property type="entry name" value="YY2 TRANSCRIPTION FACTOR"/>
    <property type="match status" value="1"/>
</dbReference>
<accession>A0A2H3E0G3</accession>
<dbReference type="GO" id="GO:0008270">
    <property type="term" value="F:zinc ion binding"/>
    <property type="evidence" value="ECO:0007669"/>
    <property type="project" value="UniProtKB-KW"/>
</dbReference>
<feature type="compositionally biased region" description="Polar residues" evidence="6">
    <location>
        <begin position="186"/>
        <end position="206"/>
    </location>
</feature>
<keyword evidence="9" id="KW-1185">Reference proteome</keyword>
<sequence>MPRAEPTKVAHSTTLTLAGMSSTMATTAQGTTAGAKKKHICGTCDRAFTTSGHLARHSRVHTGERNHKCPFPGCETRCSRQDNLQQHYRIHLSPGSRRNSARSVISRVMNSPNSGAKRGVSPPPALEPARLYSHHSQSPPDSPPPLAQATLPATALRSSEPASPDSPYSHLSMPPTPTSATTYSYRNGTSTYQEQPGSGYTYVHTTPSPPTQYYEVASSASSRHSISHISPPSPESNSSGPPTPASYPAVYDQAEYRYESPPPVLAPIQGGRRDSLGVAERHYIHQPQPYYQQEVSLGHGAWKGGLKSGLVQQT</sequence>
<dbReference type="InParanoid" id="A0A2H3E0G3"/>
<name>A0A2H3E0G3_ARMGA</name>
<keyword evidence="3 5" id="KW-0863">Zinc-finger</keyword>
<dbReference type="FunFam" id="3.30.160.60:FF:000072">
    <property type="entry name" value="zinc finger protein 143 isoform X1"/>
    <property type="match status" value="1"/>
</dbReference>
<evidence type="ECO:0000256" key="3">
    <source>
        <dbReference type="ARBA" id="ARBA00022771"/>
    </source>
</evidence>
<evidence type="ECO:0000256" key="1">
    <source>
        <dbReference type="ARBA" id="ARBA00022723"/>
    </source>
</evidence>
<organism evidence="8 9">
    <name type="scientific">Armillaria gallica</name>
    <name type="common">Bulbous honey fungus</name>
    <name type="synonym">Armillaria bulbosa</name>
    <dbReference type="NCBI Taxonomy" id="47427"/>
    <lineage>
        <taxon>Eukaryota</taxon>
        <taxon>Fungi</taxon>
        <taxon>Dikarya</taxon>
        <taxon>Basidiomycota</taxon>
        <taxon>Agaricomycotina</taxon>
        <taxon>Agaricomycetes</taxon>
        <taxon>Agaricomycetidae</taxon>
        <taxon>Agaricales</taxon>
        <taxon>Marasmiineae</taxon>
        <taxon>Physalacriaceae</taxon>
        <taxon>Armillaria</taxon>
    </lineage>
</organism>
<feature type="compositionally biased region" description="Low complexity" evidence="6">
    <location>
        <begin position="147"/>
        <end position="156"/>
    </location>
</feature>
<proteinExistence type="predicted"/>
<keyword evidence="1" id="KW-0479">Metal-binding</keyword>
<feature type="compositionally biased region" description="Low complexity" evidence="6">
    <location>
        <begin position="218"/>
        <end position="240"/>
    </location>
</feature>
<evidence type="ECO:0000256" key="4">
    <source>
        <dbReference type="ARBA" id="ARBA00022833"/>
    </source>
</evidence>
<dbReference type="EMBL" id="KZ293655">
    <property type="protein sequence ID" value="PBK94043.1"/>
    <property type="molecule type" value="Genomic_DNA"/>
</dbReference>
<dbReference type="InterPro" id="IPR036236">
    <property type="entry name" value="Znf_C2H2_sf"/>
</dbReference>
<dbReference type="GO" id="GO:0031519">
    <property type="term" value="C:PcG protein complex"/>
    <property type="evidence" value="ECO:0007669"/>
    <property type="project" value="TreeGrafter"/>
</dbReference>
<evidence type="ECO:0000256" key="6">
    <source>
        <dbReference type="SAM" id="MobiDB-lite"/>
    </source>
</evidence>
<evidence type="ECO:0000256" key="2">
    <source>
        <dbReference type="ARBA" id="ARBA00022737"/>
    </source>
</evidence>
<dbReference type="PROSITE" id="PS00028">
    <property type="entry name" value="ZINC_FINGER_C2H2_1"/>
    <property type="match status" value="2"/>
</dbReference>
<dbReference type="OMA" id="AKKKHIC"/>